<dbReference type="SMART" id="SM01381">
    <property type="entry name" value="7TM_GPCR_Srsx"/>
    <property type="match status" value="1"/>
</dbReference>
<gene>
    <name evidence="11" type="ORF">NEMVEDRAFT_v1g207006</name>
</gene>
<dbReference type="PANTHER" id="PTHR45695:SF9">
    <property type="entry name" value="LEUCOKININ RECEPTOR"/>
    <property type="match status" value="1"/>
</dbReference>
<dbReference type="InParanoid" id="A7S585"/>
<feature type="transmembrane region" description="Helical" evidence="9">
    <location>
        <begin position="62"/>
        <end position="86"/>
    </location>
</feature>
<keyword evidence="2 8" id="KW-0812">Transmembrane</keyword>
<dbReference type="InterPro" id="IPR000276">
    <property type="entry name" value="GPCR_Rhodpsn"/>
</dbReference>
<sequence length="374" mass="41925">METGNSSSNVTQGSCGHTESAAITAIKVTCYVTLMILSLIGNCLVLSIICRNRQMHTTTNYFIANMACSDLIIPIFVAPTNIIDILSGTNRIWLVKGTTGLVLCKVMYFLLDVSTAVSIQSLVAMAIDRYYAVSHPLKANQSARARALVIPLTWVIAAAVHAPHLYTFRLYEINSQLFCYSSWEPAFENVSTTKRYQMSLFTLLYVLPLLLITALYARTLHLLRNRIIPGDVLPEQRMREDATTRGILKMTVTVVAAFALSWLPVHVLILLLFYDWDWLIPCHMRGAWFAAFFLGYAYSVLNPCVYFLFNKNYRAGFKALWESLCCRWPQRTVSMDVAAADHSLAVIKDTELSTIVPAGDGLKFSDLAKVEQHV</sequence>
<dbReference type="STRING" id="45351.A7S585"/>
<feature type="transmembrane region" description="Helical" evidence="9">
    <location>
        <begin position="247"/>
        <end position="274"/>
    </location>
</feature>
<dbReference type="PROSITE" id="PS00237">
    <property type="entry name" value="G_PROTEIN_RECEP_F1_1"/>
    <property type="match status" value="1"/>
</dbReference>
<keyword evidence="3 9" id="KW-1133">Transmembrane helix</keyword>
<accession>A7S585</accession>
<evidence type="ECO:0000256" key="3">
    <source>
        <dbReference type="ARBA" id="ARBA00022989"/>
    </source>
</evidence>
<comment type="similarity">
    <text evidence="8">Belongs to the G-protein coupled receptor 1 family.</text>
</comment>
<name>A7S585_NEMVE</name>
<dbReference type="EMBL" id="DS469581">
    <property type="protein sequence ID" value="EDO41161.1"/>
    <property type="molecule type" value="Genomic_DNA"/>
</dbReference>
<dbReference type="GO" id="GO:0004930">
    <property type="term" value="F:G protein-coupled receptor activity"/>
    <property type="evidence" value="ECO:0007669"/>
    <property type="project" value="UniProtKB-KW"/>
</dbReference>
<evidence type="ECO:0000256" key="9">
    <source>
        <dbReference type="SAM" id="Phobius"/>
    </source>
</evidence>
<keyword evidence="12" id="KW-1185">Reference proteome</keyword>
<evidence type="ECO:0000256" key="2">
    <source>
        <dbReference type="ARBA" id="ARBA00022692"/>
    </source>
</evidence>
<organism evidence="11 12">
    <name type="scientific">Nematostella vectensis</name>
    <name type="common">Starlet sea anemone</name>
    <dbReference type="NCBI Taxonomy" id="45351"/>
    <lineage>
        <taxon>Eukaryota</taxon>
        <taxon>Metazoa</taxon>
        <taxon>Cnidaria</taxon>
        <taxon>Anthozoa</taxon>
        <taxon>Hexacorallia</taxon>
        <taxon>Actiniaria</taxon>
        <taxon>Edwardsiidae</taxon>
        <taxon>Nematostella</taxon>
    </lineage>
</organism>
<dbReference type="Proteomes" id="UP000001593">
    <property type="component" value="Unassembled WGS sequence"/>
</dbReference>
<dbReference type="InterPro" id="IPR017452">
    <property type="entry name" value="GPCR_Rhodpsn_7TM"/>
</dbReference>
<feature type="transmembrane region" description="Helical" evidence="9">
    <location>
        <begin position="31"/>
        <end position="50"/>
    </location>
</feature>
<dbReference type="FunFam" id="1.20.1070.10:FF:000660">
    <property type="entry name" value="Predicted protein"/>
    <property type="match status" value="1"/>
</dbReference>
<feature type="domain" description="G-protein coupled receptors family 1 profile" evidence="10">
    <location>
        <begin position="41"/>
        <end position="306"/>
    </location>
</feature>
<dbReference type="AlphaFoldDB" id="A7S585"/>
<dbReference type="CDD" id="cd00637">
    <property type="entry name" value="7tm_classA_rhodopsin-like"/>
    <property type="match status" value="1"/>
</dbReference>
<dbReference type="Pfam" id="PF00001">
    <property type="entry name" value="7tm_1"/>
    <property type="match status" value="1"/>
</dbReference>
<dbReference type="PANTHER" id="PTHR45695">
    <property type="entry name" value="LEUCOKININ RECEPTOR-RELATED"/>
    <property type="match status" value="1"/>
</dbReference>
<evidence type="ECO:0000256" key="8">
    <source>
        <dbReference type="RuleBase" id="RU000688"/>
    </source>
</evidence>
<evidence type="ECO:0000256" key="7">
    <source>
        <dbReference type="ARBA" id="ARBA00023224"/>
    </source>
</evidence>
<keyword evidence="5 9" id="KW-0472">Membrane</keyword>
<keyword evidence="7 8" id="KW-0807">Transducer</keyword>
<dbReference type="GO" id="GO:0016020">
    <property type="term" value="C:membrane"/>
    <property type="evidence" value="ECO:0007669"/>
    <property type="project" value="UniProtKB-SubCell"/>
</dbReference>
<feature type="transmembrane region" description="Helical" evidence="9">
    <location>
        <begin position="286"/>
        <end position="309"/>
    </location>
</feature>
<proteinExistence type="inferred from homology"/>
<dbReference type="OMA" id="PNCAFRT"/>
<dbReference type="PRINTS" id="PR00237">
    <property type="entry name" value="GPCRRHODOPSN"/>
</dbReference>
<feature type="transmembrane region" description="Helical" evidence="9">
    <location>
        <begin position="148"/>
        <end position="166"/>
    </location>
</feature>
<evidence type="ECO:0000259" key="10">
    <source>
        <dbReference type="PROSITE" id="PS50262"/>
    </source>
</evidence>
<dbReference type="FunCoup" id="A7S585">
    <property type="interactions" value="188"/>
</dbReference>
<evidence type="ECO:0000256" key="4">
    <source>
        <dbReference type="ARBA" id="ARBA00023040"/>
    </source>
</evidence>
<evidence type="ECO:0000313" key="11">
    <source>
        <dbReference type="EMBL" id="EDO41161.1"/>
    </source>
</evidence>
<evidence type="ECO:0000256" key="5">
    <source>
        <dbReference type="ARBA" id="ARBA00023136"/>
    </source>
</evidence>
<evidence type="ECO:0000313" key="12">
    <source>
        <dbReference type="Proteomes" id="UP000001593"/>
    </source>
</evidence>
<dbReference type="eggNOG" id="KOG3656">
    <property type="taxonomic scope" value="Eukaryota"/>
</dbReference>
<dbReference type="SUPFAM" id="SSF81321">
    <property type="entry name" value="Family A G protein-coupled receptor-like"/>
    <property type="match status" value="1"/>
</dbReference>
<dbReference type="PROSITE" id="PS50262">
    <property type="entry name" value="G_PROTEIN_RECEP_F1_2"/>
    <property type="match status" value="1"/>
</dbReference>
<keyword evidence="6 8" id="KW-0675">Receptor</keyword>
<feature type="transmembrane region" description="Helical" evidence="9">
    <location>
        <begin position="196"/>
        <end position="217"/>
    </location>
</feature>
<dbReference type="HOGENOM" id="CLU_009579_6_0_1"/>
<evidence type="ECO:0000256" key="1">
    <source>
        <dbReference type="ARBA" id="ARBA00004141"/>
    </source>
</evidence>
<protein>
    <recommendedName>
        <fullName evidence="10">G-protein coupled receptors family 1 profile domain-containing protein</fullName>
    </recommendedName>
</protein>
<comment type="subcellular location">
    <subcellularLocation>
        <location evidence="1">Membrane</location>
        <topology evidence="1">Multi-pass membrane protein</topology>
    </subcellularLocation>
</comment>
<reference evidence="11 12" key="1">
    <citation type="journal article" date="2007" name="Science">
        <title>Sea anemone genome reveals ancestral eumetazoan gene repertoire and genomic organization.</title>
        <authorList>
            <person name="Putnam N.H."/>
            <person name="Srivastava M."/>
            <person name="Hellsten U."/>
            <person name="Dirks B."/>
            <person name="Chapman J."/>
            <person name="Salamov A."/>
            <person name="Terry A."/>
            <person name="Shapiro H."/>
            <person name="Lindquist E."/>
            <person name="Kapitonov V.V."/>
            <person name="Jurka J."/>
            <person name="Genikhovich G."/>
            <person name="Grigoriev I.V."/>
            <person name="Lucas S.M."/>
            <person name="Steele R.E."/>
            <person name="Finnerty J.R."/>
            <person name="Technau U."/>
            <person name="Martindale M.Q."/>
            <person name="Rokhsar D.S."/>
        </authorList>
    </citation>
    <scope>NUCLEOTIDE SEQUENCE [LARGE SCALE GENOMIC DNA]</scope>
    <source>
        <strain evidence="12">CH2 X CH6</strain>
    </source>
</reference>
<dbReference type="OrthoDB" id="9445642at2759"/>
<dbReference type="KEGG" id="nve:5512920"/>
<dbReference type="PhylomeDB" id="A7S585"/>
<evidence type="ECO:0000256" key="6">
    <source>
        <dbReference type="ARBA" id="ARBA00023170"/>
    </source>
</evidence>
<dbReference type="Gene3D" id="1.20.1070.10">
    <property type="entry name" value="Rhodopsin 7-helix transmembrane proteins"/>
    <property type="match status" value="1"/>
</dbReference>
<feature type="transmembrane region" description="Helical" evidence="9">
    <location>
        <begin position="106"/>
        <end position="127"/>
    </location>
</feature>
<keyword evidence="4 8" id="KW-0297">G-protein coupled receptor</keyword>